<organism evidence="6 7">
    <name type="scientific">Devosia yakushimensis</name>
    <dbReference type="NCBI Taxonomy" id="470028"/>
    <lineage>
        <taxon>Bacteria</taxon>
        <taxon>Pseudomonadati</taxon>
        <taxon>Pseudomonadota</taxon>
        <taxon>Alphaproteobacteria</taxon>
        <taxon>Hyphomicrobiales</taxon>
        <taxon>Devosiaceae</taxon>
        <taxon>Devosia</taxon>
    </lineage>
</organism>
<evidence type="ECO:0000313" key="7">
    <source>
        <dbReference type="Proteomes" id="UP001161406"/>
    </source>
</evidence>
<keyword evidence="1 4" id="KW-0349">Heme</keyword>
<dbReference type="InterPro" id="IPR030999">
    <property type="entry name" value="Thiosulf_SoxX"/>
</dbReference>
<keyword evidence="2 4" id="KW-0479">Metal-binding</keyword>
<protein>
    <recommendedName>
        <fullName evidence="5">Cytochrome c domain-containing protein</fullName>
    </recommendedName>
</protein>
<proteinExistence type="predicted"/>
<dbReference type="NCBIfam" id="TIGR04485">
    <property type="entry name" value="thiosulf_SoxX"/>
    <property type="match status" value="1"/>
</dbReference>
<keyword evidence="3 4" id="KW-0408">Iron</keyword>
<comment type="caution">
    <text evidence="6">The sequence shown here is derived from an EMBL/GenBank/DDBJ whole genome shotgun (WGS) entry which is preliminary data.</text>
</comment>
<evidence type="ECO:0000313" key="6">
    <source>
        <dbReference type="EMBL" id="GLQ11166.1"/>
    </source>
</evidence>
<reference evidence="6" key="1">
    <citation type="journal article" date="2014" name="Int. J. Syst. Evol. Microbiol.">
        <title>Complete genome of a new Firmicutes species belonging to the dominant human colonic microbiota ('Ruminococcus bicirculans') reveals two chromosomes and a selective capacity to utilize plant glucans.</title>
        <authorList>
            <consortium name="NISC Comparative Sequencing Program"/>
            <person name="Wegmann U."/>
            <person name="Louis P."/>
            <person name="Goesmann A."/>
            <person name="Henrissat B."/>
            <person name="Duncan S.H."/>
            <person name="Flint H.J."/>
        </authorList>
    </citation>
    <scope>NUCLEOTIDE SEQUENCE</scope>
    <source>
        <strain evidence="6">NBRC 103855</strain>
    </source>
</reference>
<sequence>MAQGPTLPEPLTRNPGDAARGKAVAVNSDLGNCLICHQISMPEVPPGAAGDIGPSLDGVGLRLTAAELRQRIVDPRKIEPETIMPAYHTTDGLVRVASQYAGLPILSAQQVEDLIAYLLTLK</sequence>
<dbReference type="Pfam" id="PF00034">
    <property type="entry name" value="Cytochrom_C"/>
    <property type="match status" value="1"/>
</dbReference>
<dbReference type="InterPro" id="IPR036909">
    <property type="entry name" value="Cyt_c-like_dom_sf"/>
</dbReference>
<dbReference type="EMBL" id="BSNG01000001">
    <property type="protein sequence ID" value="GLQ11166.1"/>
    <property type="molecule type" value="Genomic_DNA"/>
</dbReference>
<evidence type="ECO:0000256" key="1">
    <source>
        <dbReference type="ARBA" id="ARBA00022617"/>
    </source>
</evidence>
<gene>
    <name evidence="6" type="ORF">GCM10007913_30980</name>
</gene>
<dbReference type="RefSeq" id="WP_284392405.1">
    <property type="nucleotide sequence ID" value="NZ_BSNG01000001.1"/>
</dbReference>
<dbReference type="PROSITE" id="PS51007">
    <property type="entry name" value="CYTC"/>
    <property type="match status" value="1"/>
</dbReference>
<evidence type="ECO:0000256" key="4">
    <source>
        <dbReference type="PROSITE-ProRule" id="PRU00433"/>
    </source>
</evidence>
<evidence type="ECO:0000256" key="2">
    <source>
        <dbReference type="ARBA" id="ARBA00022723"/>
    </source>
</evidence>
<accession>A0ABQ5UI85</accession>
<keyword evidence="7" id="KW-1185">Reference proteome</keyword>
<dbReference type="SUPFAM" id="SSF46626">
    <property type="entry name" value="Cytochrome c"/>
    <property type="match status" value="1"/>
</dbReference>
<reference evidence="6" key="2">
    <citation type="submission" date="2023-01" db="EMBL/GenBank/DDBJ databases">
        <title>Draft genome sequence of Devosia yakushimensis strain NBRC 103855.</title>
        <authorList>
            <person name="Sun Q."/>
            <person name="Mori K."/>
        </authorList>
    </citation>
    <scope>NUCLEOTIDE SEQUENCE</scope>
    <source>
        <strain evidence="6">NBRC 103855</strain>
    </source>
</reference>
<feature type="domain" description="Cytochrome c" evidence="5">
    <location>
        <begin position="16"/>
        <end position="122"/>
    </location>
</feature>
<evidence type="ECO:0000259" key="5">
    <source>
        <dbReference type="PROSITE" id="PS51007"/>
    </source>
</evidence>
<dbReference type="Gene3D" id="1.10.760.10">
    <property type="entry name" value="Cytochrome c-like domain"/>
    <property type="match status" value="1"/>
</dbReference>
<name>A0ABQ5UI85_9HYPH</name>
<dbReference type="InterPro" id="IPR009056">
    <property type="entry name" value="Cyt_c-like_dom"/>
</dbReference>
<dbReference type="Proteomes" id="UP001161406">
    <property type="component" value="Unassembled WGS sequence"/>
</dbReference>
<evidence type="ECO:0000256" key="3">
    <source>
        <dbReference type="ARBA" id="ARBA00023004"/>
    </source>
</evidence>